<dbReference type="InterPro" id="IPR001283">
    <property type="entry name" value="CRISP-related"/>
</dbReference>
<evidence type="ECO:0000313" key="3">
    <source>
        <dbReference type="EMBL" id="OWF46342.1"/>
    </source>
</evidence>
<dbReference type="PROSITE" id="PS01009">
    <property type="entry name" value="CRISP_1"/>
    <property type="match status" value="2"/>
</dbReference>
<protein>
    <submittedName>
        <fullName evidence="3">Golgi-associated plant pathogenesis-related protein 1</fullName>
    </submittedName>
</protein>
<feature type="compositionally biased region" description="Polar residues" evidence="1">
    <location>
        <begin position="454"/>
        <end position="468"/>
    </location>
</feature>
<dbReference type="SMART" id="SM00198">
    <property type="entry name" value="SCP"/>
    <property type="match status" value="2"/>
</dbReference>
<dbReference type="InterPro" id="IPR018244">
    <property type="entry name" value="Allrgn_V5/Tpx1_CS"/>
</dbReference>
<evidence type="ECO:0000256" key="1">
    <source>
        <dbReference type="SAM" id="MobiDB-lite"/>
    </source>
</evidence>
<dbReference type="InterPro" id="IPR002413">
    <property type="entry name" value="V5_allergen-like"/>
</dbReference>
<feature type="compositionally biased region" description="Basic and acidic residues" evidence="1">
    <location>
        <begin position="506"/>
        <end position="521"/>
    </location>
</feature>
<feature type="region of interest" description="Disordered" evidence="1">
    <location>
        <begin position="398"/>
        <end position="468"/>
    </location>
</feature>
<sequence length="705" mass="77584">MYSSKYVVKTDSRSSRPDFGEVRLAINPDKQTAVLVTPGKEGSVTSYRGRDSRSVPLVVRPNKPEASGQPSWIKSKEKEPLQIVNTSARGGTNTIIANKNKSDFTIRPSWVKESAGQKTYQLRSNDGHSDRPFGAGYAASNRQTVSSSYCDKPSVSGLDSCLVKPKGHAYGRPLSSVSVKDCKKKFNSDSNTPERQGHNFKNLNDTTRKPAQKCVSGYSTSEQNTRQTWVKDPIRKERNLNPTKLSWQRPQNTTMADQNFIDEVVKAHNNYRAKHQSGPIVHSSELTSVAQRWADHLAKTDGFQHSDCKHDGKSIGENIAMKWTSGPDNYTGQEVTDQWYSEVKMYTFGKEPTSTGTGHFTQVVWKGSDEIGVGKARTKDGKILVVANYRPAGNMTGSFRENVLPPKDGKIELPAANDAPSVEHKQGSGPFSSRFENKDIPSNMASRGGESRSVRTFTETSGSGANKVTKTVVEETIIKADGSKTTNRKETITTGDSGSCSSDMKSIGHHDNKEKDKKDKGGAFGFFKKDKKGKRSSSSSSDSSPEREKKPQKIKEFIDDAVKTHNELRKKHGVAPLKHSKDLSEFAQKWAEHLAASNGFQHSDCQHKGDRLGENIACKWSSGSADYSGKDVTDYWYSEIEKHDFNSEPRTLGSGHFTQVVWKGSKEMGIGKAKSSGGKVLVVASYRPAGNLVGTFLENVPPPKK</sequence>
<comment type="caution">
    <text evidence="3">The sequence shown here is derived from an EMBL/GenBank/DDBJ whole genome shotgun (WGS) entry which is preliminary data.</text>
</comment>
<dbReference type="OrthoDB" id="337038at2759"/>
<dbReference type="Gene3D" id="3.40.33.10">
    <property type="entry name" value="CAP"/>
    <property type="match status" value="2"/>
</dbReference>
<feature type="region of interest" description="Disordered" evidence="1">
    <location>
        <begin position="39"/>
        <end position="76"/>
    </location>
</feature>
<feature type="compositionally biased region" description="Polar residues" evidence="1">
    <location>
        <begin position="188"/>
        <end position="205"/>
    </location>
</feature>
<reference evidence="3 4" key="1">
    <citation type="journal article" date="2017" name="Nat. Ecol. Evol.">
        <title>Scallop genome provides insights into evolution of bilaterian karyotype and development.</title>
        <authorList>
            <person name="Wang S."/>
            <person name="Zhang J."/>
            <person name="Jiao W."/>
            <person name="Li J."/>
            <person name="Xun X."/>
            <person name="Sun Y."/>
            <person name="Guo X."/>
            <person name="Huan P."/>
            <person name="Dong B."/>
            <person name="Zhang L."/>
            <person name="Hu X."/>
            <person name="Sun X."/>
            <person name="Wang J."/>
            <person name="Zhao C."/>
            <person name="Wang Y."/>
            <person name="Wang D."/>
            <person name="Huang X."/>
            <person name="Wang R."/>
            <person name="Lv J."/>
            <person name="Li Y."/>
            <person name="Zhang Z."/>
            <person name="Liu B."/>
            <person name="Lu W."/>
            <person name="Hui Y."/>
            <person name="Liang J."/>
            <person name="Zhou Z."/>
            <person name="Hou R."/>
            <person name="Li X."/>
            <person name="Liu Y."/>
            <person name="Li H."/>
            <person name="Ning X."/>
            <person name="Lin Y."/>
            <person name="Zhao L."/>
            <person name="Xing Q."/>
            <person name="Dou J."/>
            <person name="Li Y."/>
            <person name="Mao J."/>
            <person name="Guo H."/>
            <person name="Dou H."/>
            <person name="Li T."/>
            <person name="Mu C."/>
            <person name="Jiang W."/>
            <person name="Fu Q."/>
            <person name="Fu X."/>
            <person name="Miao Y."/>
            <person name="Liu J."/>
            <person name="Yu Q."/>
            <person name="Li R."/>
            <person name="Liao H."/>
            <person name="Li X."/>
            <person name="Kong Y."/>
            <person name="Jiang Z."/>
            <person name="Chourrout D."/>
            <person name="Li R."/>
            <person name="Bao Z."/>
        </authorList>
    </citation>
    <scope>NUCLEOTIDE SEQUENCE [LARGE SCALE GENOMIC DNA]</scope>
    <source>
        <strain evidence="3 4">PY_sf001</strain>
    </source>
</reference>
<feature type="region of interest" description="Disordered" evidence="1">
    <location>
        <begin position="185"/>
        <end position="253"/>
    </location>
</feature>
<dbReference type="PRINTS" id="PR00837">
    <property type="entry name" value="V5TPXLIKE"/>
</dbReference>
<accession>A0A210QC79</accession>
<evidence type="ECO:0000313" key="4">
    <source>
        <dbReference type="Proteomes" id="UP000242188"/>
    </source>
</evidence>
<dbReference type="InterPro" id="IPR014044">
    <property type="entry name" value="CAP_dom"/>
</dbReference>
<dbReference type="PRINTS" id="PR00838">
    <property type="entry name" value="V5ALLERGEN"/>
</dbReference>
<feature type="domain" description="SCP" evidence="2">
    <location>
        <begin position="259"/>
        <end position="397"/>
    </location>
</feature>
<dbReference type="InterPro" id="IPR035940">
    <property type="entry name" value="CAP_sf"/>
</dbReference>
<dbReference type="InterPro" id="IPR034113">
    <property type="entry name" value="SCP_GAPR1-like"/>
</dbReference>
<dbReference type="Pfam" id="PF00188">
    <property type="entry name" value="CAP"/>
    <property type="match status" value="2"/>
</dbReference>
<organism evidence="3 4">
    <name type="scientific">Mizuhopecten yessoensis</name>
    <name type="common">Japanese scallop</name>
    <name type="synonym">Patinopecten yessoensis</name>
    <dbReference type="NCBI Taxonomy" id="6573"/>
    <lineage>
        <taxon>Eukaryota</taxon>
        <taxon>Metazoa</taxon>
        <taxon>Spiralia</taxon>
        <taxon>Lophotrochozoa</taxon>
        <taxon>Mollusca</taxon>
        <taxon>Bivalvia</taxon>
        <taxon>Autobranchia</taxon>
        <taxon>Pteriomorphia</taxon>
        <taxon>Pectinida</taxon>
        <taxon>Pectinoidea</taxon>
        <taxon>Pectinidae</taxon>
        <taxon>Mizuhopecten</taxon>
    </lineage>
</organism>
<feature type="compositionally biased region" description="Basic and acidic residues" evidence="1">
    <location>
        <begin position="544"/>
        <end position="555"/>
    </location>
</feature>
<dbReference type="EMBL" id="NEDP02004195">
    <property type="protein sequence ID" value="OWF46342.1"/>
    <property type="molecule type" value="Genomic_DNA"/>
</dbReference>
<feature type="region of interest" description="Disordered" evidence="1">
    <location>
        <begin position="483"/>
        <end position="555"/>
    </location>
</feature>
<dbReference type="FunFam" id="3.40.33.10:FF:000002">
    <property type="entry name" value="Golgi-associated plant pathogenesis-related protein 1"/>
    <property type="match status" value="2"/>
</dbReference>
<dbReference type="SUPFAM" id="SSF55797">
    <property type="entry name" value="PR-1-like"/>
    <property type="match status" value="2"/>
</dbReference>
<name>A0A210QC79_MIZYE</name>
<gene>
    <name evidence="3" type="ORF">KP79_PYT04815</name>
</gene>
<feature type="compositionally biased region" description="Polar residues" evidence="1">
    <location>
        <begin position="240"/>
        <end position="253"/>
    </location>
</feature>
<dbReference type="CDD" id="cd05382">
    <property type="entry name" value="CAP_GAPR1-like"/>
    <property type="match status" value="2"/>
</dbReference>
<keyword evidence="4" id="KW-1185">Reference proteome</keyword>
<feature type="compositionally biased region" description="Polar residues" evidence="1">
    <location>
        <begin position="492"/>
        <end position="504"/>
    </location>
</feature>
<evidence type="ECO:0000259" key="2">
    <source>
        <dbReference type="SMART" id="SM00198"/>
    </source>
</evidence>
<dbReference type="AlphaFoldDB" id="A0A210QC79"/>
<dbReference type="Proteomes" id="UP000242188">
    <property type="component" value="Unassembled WGS sequence"/>
</dbReference>
<dbReference type="PANTHER" id="PTHR10334">
    <property type="entry name" value="CYSTEINE-RICH SECRETORY PROTEIN-RELATED"/>
    <property type="match status" value="1"/>
</dbReference>
<dbReference type="GO" id="GO:0005576">
    <property type="term" value="C:extracellular region"/>
    <property type="evidence" value="ECO:0007669"/>
    <property type="project" value="InterPro"/>
</dbReference>
<proteinExistence type="predicted"/>
<feature type="domain" description="SCP" evidence="2">
    <location>
        <begin position="556"/>
        <end position="694"/>
    </location>
</feature>
<feature type="compositionally biased region" description="Polar residues" evidence="1">
    <location>
        <begin position="217"/>
        <end position="228"/>
    </location>
</feature>